<reference evidence="1" key="2">
    <citation type="submission" date="2025-08" db="UniProtKB">
        <authorList>
            <consortium name="Ensembl"/>
        </authorList>
    </citation>
    <scope>IDENTIFICATION</scope>
</reference>
<reference evidence="1" key="1">
    <citation type="submission" date="2018-05" db="EMBL/GenBank/DDBJ databases">
        <title>Whole genome of Theropithecus gelada.</title>
        <authorList>
            <person name="Chiou K.L."/>
            <person name="Snyder-Mackler N."/>
        </authorList>
    </citation>
    <scope>NUCLEOTIDE SEQUENCE [LARGE SCALE GENOMIC DNA]</scope>
</reference>
<dbReference type="Ensembl" id="ENSTGET00000024791.1">
    <property type="protein sequence ID" value="ENSTGEP00000020815.1"/>
    <property type="gene ID" value="ENSTGEG00000016750.1"/>
</dbReference>
<dbReference type="Proteomes" id="UP000694411">
    <property type="component" value="Chromosome 2"/>
</dbReference>
<sequence>MFVTCYYLEREAVACQIEDYFQIAKEREKADTSALNKYLCGSAFTVTVTFPVKMIS</sequence>
<dbReference type="AlphaFoldDB" id="A0A8D2FA27"/>
<evidence type="ECO:0000313" key="1">
    <source>
        <dbReference type="Ensembl" id="ENSTGEP00000020815.1"/>
    </source>
</evidence>
<protein>
    <submittedName>
        <fullName evidence="1">Uncharacterized protein</fullName>
    </submittedName>
</protein>
<keyword evidence="2" id="KW-1185">Reference proteome</keyword>
<proteinExistence type="predicted"/>
<reference evidence="1" key="3">
    <citation type="submission" date="2025-09" db="UniProtKB">
        <authorList>
            <consortium name="Ensembl"/>
        </authorList>
    </citation>
    <scope>IDENTIFICATION</scope>
</reference>
<organism evidence="1 2">
    <name type="scientific">Theropithecus gelada</name>
    <name type="common">Gelada baboon</name>
    <dbReference type="NCBI Taxonomy" id="9565"/>
    <lineage>
        <taxon>Eukaryota</taxon>
        <taxon>Metazoa</taxon>
        <taxon>Chordata</taxon>
        <taxon>Craniata</taxon>
        <taxon>Vertebrata</taxon>
        <taxon>Euteleostomi</taxon>
        <taxon>Mammalia</taxon>
        <taxon>Eutheria</taxon>
        <taxon>Euarchontoglires</taxon>
        <taxon>Primates</taxon>
        <taxon>Haplorrhini</taxon>
        <taxon>Catarrhini</taxon>
        <taxon>Cercopithecidae</taxon>
        <taxon>Cercopithecinae</taxon>
        <taxon>Theropithecus</taxon>
    </lineage>
</organism>
<accession>A0A8D2FA27</accession>
<evidence type="ECO:0000313" key="2">
    <source>
        <dbReference type="Proteomes" id="UP000694411"/>
    </source>
</evidence>
<name>A0A8D2FA27_THEGE</name>